<dbReference type="EMBL" id="CP045032">
    <property type="protein sequence ID" value="QFQ02083.1"/>
    <property type="molecule type" value="Genomic_DNA"/>
</dbReference>
<accession>A0A5J6Z8V7</accession>
<dbReference type="KEGG" id="cuo:CUROG_03520"/>
<evidence type="ECO:0000313" key="2">
    <source>
        <dbReference type="Proteomes" id="UP000326711"/>
    </source>
</evidence>
<sequence>MSAAERPAGTIDVNPVITATSENVREMLQRSAVWTRMSDGSLPFAGRASYLEQHWDGLRVLLGALDNFENIPDLRGLRDQVRLTVEKMGDALDRSHATARWREHHVTMPSMLQFRRRVTEMTNHGDLIGLVAHTVVRLAAVSACPVPTTDELTSPSVTLIHNEEQEELFVEEMSAALVFLMAHGSDVVRAYQGQKQESTCAVTAAMIRNALR</sequence>
<evidence type="ECO:0000313" key="1">
    <source>
        <dbReference type="EMBL" id="QFQ02083.1"/>
    </source>
</evidence>
<name>A0A5J6Z8V7_9CORY</name>
<dbReference type="Proteomes" id="UP000326711">
    <property type="component" value="Chromosome"/>
</dbReference>
<protein>
    <submittedName>
        <fullName evidence="1">Uncharacterized protein</fullName>
    </submittedName>
</protein>
<dbReference type="OrthoDB" id="4427270at2"/>
<dbReference type="AlphaFoldDB" id="A0A5J6Z8V7"/>
<organism evidence="1 2">
    <name type="scientific">Corynebacterium urogenitale</name>
    <dbReference type="NCBI Taxonomy" id="2487892"/>
    <lineage>
        <taxon>Bacteria</taxon>
        <taxon>Bacillati</taxon>
        <taxon>Actinomycetota</taxon>
        <taxon>Actinomycetes</taxon>
        <taxon>Mycobacteriales</taxon>
        <taxon>Corynebacteriaceae</taxon>
        <taxon>Corynebacterium</taxon>
    </lineage>
</organism>
<gene>
    <name evidence="1" type="ORF">CUROG_03520</name>
</gene>
<dbReference type="RefSeq" id="WP_151902490.1">
    <property type="nucleotide sequence ID" value="NZ_CP045032.1"/>
</dbReference>
<proteinExistence type="predicted"/>
<reference evidence="2" key="1">
    <citation type="submission" date="2019-10" db="EMBL/GenBank/DDBJ databases">
        <title>Complete genome sequence of Corynebacterium urogenitalis DSM 108747, isolated from the genital tract of a cow.</title>
        <authorList>
            <person name="Ruckert C."/>
            <person name="Ballas P."/>
            <person name="Wagener K."/>
            <person name="Drillich M."/>
            <person name="Kaempfer P."/>
            <person name="Busse H.-J."/>
            <person name="Ehling-Schulz M."/>
        </authorList>
    </citation>
    <scope>NUCLEOTIDE SEQUENCE [LARGE SCALE GENOMIC DNA]</scope>
    <source>
        <strain evidence="2">LMM 1652</strain>
    </source>
</reference>
<keyword evidence="2" id="KW-1185">Reference proteome</keyword>